<dbReference type="EMBL" id="QCZH01000038">
    <property type="protein sequence ID" value="PWA05299.1"/>
    <property type="molecule type" value="Genomic_DNA"/>
</dbReference>
<dbReference type="AlphaFoldDB" id="A0A2U1JJY2"/>
<name>A0A2U1JJY2_9FLAO</name>
<dbReference type="Pfam" id="PF22337">
    <property type="entry name" value="Phage_fiber_rpt"/>
    <property type="match status" value="1"/>
</dbReference>
<dbReference type="OrthoDB" id="1357438at2"/>
<accession>A0A2U1JJY2</accession>
<dbReference type="RefSeq" id="WP_116764801.1">
    <property type="nucleotide sequence ID" value="NZ_QCZH01000038.1"/>
</dbReference>
<dbReference type="Proteomes" id="UP000245618">
    <property type="component" value="Unassembled WGS sequence"/>
</dbReference>
<gene>
    <name evidence="1" type="ORF">DB891_17140</name>
</gene>
<proteinExistence type="predicted"/>
<organism evidence="1 2">
    <name type="scientific">Flavobacterium laiguense</name>
    <dbReference type="NCBI Taxonomy" id="2169409"/>
    <lineage>
        <taxon>Bacteria</taxon>
        <taxon>Pseudomonadati</taxon>
        <taxon>Bacteroidota</taxon>
        <taxon>Flavobacteriia</taxon>
        <taxon>Flavobacteriales</taxon>
        <taxon>Flavobacteriaceae</taxon>
        <taxon>Flavobacterium</taxon>
    </lineage>
</organism>
<evidence type="ECO:0000313" key="1">
    <source>
        <dbReference type="EMBL" id="PWA05299.1"/>
    </source>
</evidence>
<protein>
    <submittedName>
        <fullName evidence="1">Uncharacterized protein</fullName>
    </submittedName>
</protein>
<sequence length="720" mass="78638">MADKNTIKNWFLTGLKPTQAQFWVTWDSFWHKDEKIPITAIDDIENILAEKADAEALTNHVSDAAAHADLFLAKEDKNKKGAVDGYAPLNEFTKLAIDYLNVVNDLVTGGEASLLTAEQGKLLQTQINNINILLASDNVNLDNVQELVDAIETIEMSLSSILVNDLTTGGTTKALTAEMGKTLKGLIDAKQPLLGYTPMNAANIATSFSNPNKNMVPTLQAVEDVLNSVAAPITKTKAEIDALITTNGLVAGATYKITGVHPYLYNDGTNSGTTIFLQALTINTLAKEGHGEFWNPKYEQGVKGFGIWTNLSSYTTSAITGTFNLNENITANNGATGKIYAAVQSNQFIAISGDWVSATSIIGNSSGATANISDIAVKVYFIGSKSIWGGYSWTNVNGNIGSKLDVLSLDSEWTKDAYSSTNYNKTLDVIEYDYINDYISRRYEVEGNNNVICRFGDIGNIGVYESAISVFMFGNPFKASTYKGIGDTKVSNSYYECVNFRGVYSFGCDLKTYSVIQNNDLKALEHLELSYYSRIESNFIFSGMYLLVLYESNIQNNNITRCSIYNNTLRRSHISNNIMDQGSFEVNKLEEGQIVSNTCTKIFNLTHNTITDGSIGGNTVENSTITLNDIINSNLSSTGLVSSLIQNNIFNSSSFTSSTNIISKTLKGLVMDFASINDNVSSATILFGNYSKTAYKRPDGTTKLRYYNNSDVLVIANVTT</sequence>
<evidence type="ECO:0000313" key="2">
    <source>
        <dbReference type="Proteomes" id="UP000245618"/>
    </source>
</evidence>
<dbReference type="InterPro" id="IPR054500">
    <property type="entry name" value="Phage_fiber_rpt"/>
</dbReference>
<keyword evidence="2" id="KW-1185">Reference proteome</keyword>
<comment type="caution">
    <text evidence="1">The sequence shown here is derived from an EMBL/GenBank/DDBJ whole genome shotgun (WGS) entry which is preliminary data.</text>
</comment>
<reference evidence="1 2" key="1">
    <citation type="submission" date="2018-04" db="EMBL/GenBank/DDBJ databases">
        <title>Flavobacterium sp. nov., isolated from glacier ice.</title>
        <authorList>
            <person name="Liu Q."/>
            <person name="Xin Y.-H."/>
        </authorList>
    </citation>
    <scope>NUCLEOTIDE SEQUENCE [LARGE SCALE GENOMIC DNA]</scope>
    <source>
        <strain evidence="1 2">LB2P30</strain>
    </source>
</reference>